<organism evidence="2 3">
    <name type="scientific">Bilophila wadsworthia (strain 3_1_6)</name>
    <dbReference type="NCBI Taxonomy" id="563192"/>
    <lineage>
        <taxon>Bacteria</taxon>
        <taxon>Pseudomonadati</taxon>
        <taxon>Thermodesulfobacteriota</taxon>
        <taxon>Desulfovibrionia</taxon>
        <taxon>Desulfovibrionales</taxon>
        <taxon>Desulfovibrionaceae</taxon>
        <taxon>Bilophila</taxon>
    </lineage>
</organism>
<reference evidence="2 3" key="1">
    <citation type="submission" date="2010-10" db="EMBL/GenBank/DDBJ databases">
        <authorList>
            <consortium name="The Broad Institute Genome Sequencing Platform"/>
            <person name="Ward D."/>
            <person name="Earl A."/>
            <person name="Feldgarden M."/>
            <person name="Young S.K."/>
            <person name="Gargeya S."/>
            <person name="Zeng Q."/>
            <person name="Alvarado L."/>
            <person name="Berlin A."/>
            <person name="Bochicchio J."/>
            <person name="Chapman S.B."/>
            <person name="Chen Z."/>
            <person name="Freedman E."/>
            <person name="Gellesch M."/>
            <person name="Goldberg J."/>
            <person name="Griggs A."/>
            <person name="Gujja S."/>
            <person name="Heilman E."/>
            <person name="Heiman D."/>
            <person name="Howarth C."/>
            <person name="Mehta T."/>
            <person name="Neiman D."/>
            <person name="Pearson M."/>
            <person name="Roberts A."/>
            <person name="Saif S."/>
            <person name="Shea T."/>
            <person name="Shenoy N."/>
            <person name="Sisk P."/>
            <person name="Stolte C."/>
            <person name="Sykes S."/>
            <person name="White J."/>
            <person name="Yandava C."/>
            <person name="Allen-Vercoe E."/>
            <person name="Sibley C."/>
            <person name="Ambrose C.E."/>
            <person name="Strauss J."/>
            <person name="Daigneault M."/>
            <person name="Haas B."/>
            <person name="Nusbaum C."/>
            <person name="Birren B."/>
        </authorList>
    </citation>
    <scope>NUCLEOTIDE SEQUENCE [LARGE SCALE GENOMIC DNA]</scope>
    <source>
        <strain evidence="2 3">3_1_6</strain>
    </source>
</reference>
<keyword evidence="1" id="KW-0732">Signal</keyword>
<dbReference type="EMBL" id="ADCP02000001">
    <property type="protein sequence ID" value="EFV45366.1"/>
    <property type="molecule type" value="Genomic_DNA"/>
</dbReference>
<sequence length="228" mass="25185">MCTAKIPPRPRLFLLAALFLLAGCSPQYSMRVISETDGHAYPNDQYTYYIASSKKQNSDPTYQLLKQDVKSTLSEAGFTLTQDRNRGTALLSIDYTAKTSTKHITAKKPIYGQTGTVEKTHGTYDKATGRYTKTTTTTPTYGTVGYEDETKEVTECDIFLHLSAASSKTNKELWSTSIYHTHDSEDISGVLSVMVRGCKDYIARNTSGIISLQVTANDDGTFGIVEKQ</sequence>
<evidence type="ECO:0000313" key="2">
    <source>
        <dbReference type="EMBL" id="EFV45366.1"/>
    </source>
</evidence>
<dbReference type="AlphaFoldDB" id="E5Y3Q8"/>
<evidence type="ECO:0000256" key="1">
    <source>
        <dbReference type="SAM" id="SignalP"/>
    </source>
</evidence>
<dbReference type="HOGENOM" id="CLU_1212889_0_0_7"/>
<dbReference type="eggNOG" id="ENOG5032YTG">
    <property type="taxonomic scope" value="Bacteria"/>
</dbReference>
<proteinExistence type="predicted"/>
<dbReference type="Proteomes" id="UP000006034">
    <property type="component" value="Unassembled WGS sequence"/>
</dbReference>
<accession>E5Y3Q8</accession>
<dbReference type="PROSITE" id="PS51257">
    <property type="entry name" value="PROKAR_LIPOPROTEIN"/>
    <property type="match status" value="1"/>
</dbReference>
<reference evidence="2 3" key="2">
    <citation type="submission" date="2013-04" db="EMBL/GenBank/DDBJ databases">
        <title>The Genome Sequence of Bilophila wadsworthia 3_1_6.</title>
        <authorList>
            <consortium name="The Broad Institute Genomics Platform"/>
            <person name="Earl A."/>
            <person name="Ward D."/>
            <person name="Feldgarden M."/>
            <person name="Gevers D."/>
            <person name="Sibley C."/>
            <person name="Strauss J."/>
            <person name="Allen-Vercoe E."/>
            <person name="Walker B."/>
            <person name="Young S."/>
            <person name="Zeng Q."/>
            <person name="Gargeya S."/>
            <person name="Fitzgerald M."/>
            <person name="Haas B."/>
            <person name="Abouelleil A."/>
            <person name="Allen A.W."/>
            <person name="Alvarado L."/>
            <person name="Arachchi H.M."/>
            <person name="Berlin A.M."/>
            <person name="Chapman S.B."/>
            <person name="Gainer-Dewar J."/>
            <person name="Goldberg J."/>
            <person name="Griggs A."/>
            <person name="Gujja S."/>
            <person name="Hansen M."/>
            <person name="Howarth C."/>
            <person name="Imamovic A."/>
            <person name="Ireland A."/>
            <person name="Larimer J."/>
            <person name="McCowan C."/>
            <person name="Murphy C."/>
            <person name="Pearson M."/>
            <person name="Poon T.W."/>
            <person name="Priest M."/>
            <person name="Roberts A."/>
            <person name="Saif S."/>
            <person name="Shea T."/>
            <person name="Sisk P."/>
            <person name="Sykes S."/>
            <person name="Wortman J."/>
            <person name="Nusbaum C."/>
            <person name="Birren B."/>
        </authorList>
    </citation>
    <scope>NUCLEOTIDE SEQUENCE [LARGE SCALE GENOMIC DNA]</scope>
    <source>
        <strain evidence="2 3">3_1_6</strain>
    </source>
</reference>
<comment type="caution">
    <text evidence="2">The sequence shown here is derived from an EMBL/GenBank/DDBJ whole genome shotgun (WGS) entry which is preliminary data.</text>
</comment>
<dbReference type="RefSeq" id="WP_005025293.1">
    <property type="nucleotide sequence ID" value="NZ_KE150238.1"/>
</dbReference>
<evidence type="ECO:0008006" key="4">
    <source>
        <dbReference type="Google" id="ProtNLM"/>
    </source>
</evidence>
<evidence type="ECO:0000313" key="3">
    <source>
        <dbReference type="Proteomes" id="UP000006034"/>
    </source>
</evidence>
<feature type="chain" id="PRO_5003200869" description="DUF4136 domain-containing protein" evidence="1">
    <location>
        <begin position="30"/>
        <end position="228"/>
    </location>
</feature>
<keyword evidence="3" id="KW-1185">Reference proteome</keyword>
<gene>
    <name evidence="2" type="ORF">HMPREF0179_00819</name>
</gene>
<protein>
    <recommendedName>
        <fullName evidence="4">DUF4136 domain-containing protein</fullName>
    </recommendedName>
</protein>
<name>E5Y3Q8_BILW3</name>
<dbReference type="GeneID" id="78085954"/>
<feature type="signal peptide" evidence="1">
    <location>
        <begin position="1"/>
        <end position="29"/>
    </location>
</feature>